<reference evidence="2" key="1">
    <citation type="submission" date="2016-03" db="EMBL/GenBank/DDBJ databases">
        <title>Mechanisms controlling the formation of the plant cell surface in tip-growing cells are functionally conserved among land plants.</title>
        <authorList>
            <person name="Honkanen S."/>
            <person name="Jones V.A."/>
            <person name="Morieri G."/>
            <person name="Champion C."/>
            <person name="Hetherington A.J."/>
            <person name="Kelly S."/>
            <person name="Saint-Marcoux D."/>
            <person name="Proust H."/>
            <person name="Prescott H."/>
            <person name="Dolan L."/>
        </authorList>
    </citation>
    <scope>NUCLEOTIDE SEQUENCE [LARGE SCALE GENOMIC DNA]</scope>
    <source>
        <tissue evidence="2">Whole gametophyte</tissue>
    </source>
</reference>
<protein>
    <recommendedName>
        <fullName evidence="1">Reverse transcriptase Ty1/copia-type domain-containing protein</fullName>
    </recommendedName>
</protein>
<evidence type="ECO:0000313" key="3">
    <source>
        <dbReference type="Proteomes" id="UP000077202"/>
    </source>
</evidence>
<gene>
    <name evidence="2" type="ORF">AXG93_1952s1130</name>
</gene>
<evidence type="ECO:0000313" key="2">
    <source>
        <dbReference type="EMBL" id="OAE33937.1"/>
    </source>
</evidence>
<dbReference type="InterPro" id="IPR013103">
    <property type="entry name" value="RVT_2"/>
</dbReference>
<dbReference type="Proteomes" id="UP000077202">
    <property type="component" value="Unassembled WGS sequence"/>
</dbReference>
<dbReference type="PANTHER" id="PTHR11439">
    <property type="entry name" value="GAG-POL-RELATED RETROTRANSPOSON"/>
    <property type="match status" value="1"/>
</dbReference>
<dbReference type="SUPFAM" id="SSF56672">
    <property type="entry name" value="DNA/RNA polymerases"/>
    <property type="match status" value="1"/>
</dbReference>
<name>A0A176WL96_MARPO</name>
<evidence type="ECO:0000259" key="1">
    <source>
        <dbReference type="Pfam" id="PF07727"/>
    </source>
</evidence>
<feature type="domain" description="Reverse transcriptase Ty1/copia-type" evidence="1">
    <location>
        <begin position="91"/>
        <end position="183"/>
    </location>
</feature>
<organism evidence="2 3">
    <name type="scientific">Marchantia polymorpha subsp. ruderalis</name>
    <dbReference type="NCBI Taxonomy" id="1480154"/>
    <lineage>
        <taxon>Eukaryota</taxon>
        <taxon>Viridiplantae</taxon>
        <taxon>Streptophyta</taxon>
        <taxon>Embryophyta</taxon>
        <taxon>Marchantiophyta</taxon>
        <taxon>Marchantiopsida</taxon>
        <taxon>Marchantiidae</taxon>
        <taxon>Marchantiales</taxon>
        <taxon>Marchantiaceae</taxon>
        <taxon>Marchantia</taxon>
    </lineage>
</organism>
<dbReference type="AlphaFoldDB" id="A0A176WL96"/>
<comment type="caution">
    <text evidence="2">The sequence shown here is derived from an EMBL/GenBank/DDBJ whole genome shotgun (WGS) entry which is preliminary data.</text>
</comment>
<dbReference type="Pfam" id="PF07727">
    <property type="entry name" value="RVT_2"/>
    <property type="match status" value="1"/>
</dbReference>
<proteinExistence type="predicted"/>
<dbReference type="InterPro" id="IPR043502">
    <property type="entry name" value="DNA/RNA_pol_sf"/>
</dbReference>
<accession>A0A176WL96</accession>
<dbReference type="CDD" id="cd09272">
    <property type="entry name" value="RNase_HI_RT_Ty1"/>
    <property type="match status" value="1"/>
</dbReference>
<dbReference type="PANTHER" id="PTHR11439:SF467">
    <property type="entry name" value="INTEGRASE CATALYTIC DOMAIN-CONTAINING PROTEIN"/>
    <property type="match status" value="1"/>
</dbReference>
<sequence length="354" mass="40697">MGYGTCVKCYKIWLDGKIILSRSVVFDESSKSNTVEIEVGAEKKKAKEVEDEPSTYWAPITSFESAQWIAAMEEEMESLSKNSTWELQPTCKVLLAMVAHQKLELEQLDVKTTFLHGEMEEEIYMNEPEGFQVPGKEDYVCKLKRSLYGLKQSPRQWYKREHWQAVKLIFRYLRDTSDIDLCYGANEDILVAGFSYSYYAVDIDSRRSMTGYVFTLGGSVVNWKSTLQPTVNLSISEAEYMALTKAAKEGIWLKHIVNDLGLHQDQAIVHCDSLSAICLTKDQVHHERTKHIDIRYHFLRNESRMRVKKVGTDENSTDMFTKPVPKNKPEITQHYESVRSFAAMTIPVESNESL</sequence>
<dbReference type="EMBL" id="LVLJ01000471">
    <property type="protein sequence ID" value="OAE33937.1"/>
    <property type="molecule type" value="Genomic_DNA"/>
</dbReference>
<keyword evidence="3" id="KW-1185">Reference proteome</keyword>